<evidence type="ECO:0000256" key="1">
    <source>
        <dbReference type="SAM" id="SignalP"/>
    </source>
</evidence>
<evidence type="ECO:0008006" key="4">
    <source>
        <dbReference type="Google" id="ProtNLM"/>
    </source>
</evidence>
<comment type="caution">
    <text evidence="2">The sequence shown here is derived from an EMBL/GenBank/DDBJ whole genome shotgun (WGS) entry which is preliminary data.</text>
</comment>
<dbReference type="Proteomes" id="UP000072189">
    <property type="component" value="Unassembled WGS sequence"/>
</dbReference>
<dbReference type="PATRIC" id="fig|2033.7.peg.2422"/>
<gene>
    <name evidence="2" type="ORF">RSA3_01305</name>
</gene>
<reference evidence="2 3" key="1">
    <citation type="journal article" date="2016" name="Front. Microbiol.">
        <title>Genomic Resource of Rice Seed Associated Bacteria.</title>
        <authorList>
            <person name="Midha S."/>
            <person name="Bansal K."/>
            <person name="Sharma S."/>
            <person name="Kumar N."/>
            <person name="Patil P.P."/>
            <person name="Chaudhry V."/>
            <person name="Patil P.B."/>
        </authorList>
    </citation>
    <scope>NUCLEOTIDE SEQUENCE [LARGE SCALE GENOMIC DNA]</scope>
    <source>
        <strain evidence="2 3">RSA3</strain>
    </source>
</reference>
<organism evidence="2 3">
    <name type="scientific">Microbacterium testaceum</name>
    <name type="common">Aureobacterium testaceum</name>
    <name type="synonym">Brevibacterium testaceum</name>
    <dbReference type="NCBI Taxonomy" id="2033"/>
    <lineage>
        <taxon>Bacteria</taxon>
        <taxon>Bacillati</taxon>
        <taxon>Actinomycetota</taxon>
        <taxon>Actinomycetes</taxon>
        <taxon>Micrococcales</taxon>
        <taxon>Microbacteriaceae</taxon>
        <taxon>Microbacterium</taxon>
    </lineage>
</organism>
<feature type="signal peptide" evidence="1">
    <location>
        <begin position="1"/>
        <end position="19"/>
    </location>
</feature>
<name>A0A147FCA1_MICTE</name>
<sequence length="892" mass="92547">MAVWACVIAVLVAVPVALPATVSPVGAAAAADASDWNAGNIIDDAVFYDGDAMSSNDIQAFMERQVPSCRSGYTCIKDYRQNTDNRPADKYCNGYQGQPNESASTIIDKVARSCGISQKALLVLLQKEQGLITSTAPSDWNYRAATGQGCPDTAPCDDSTAGFFYQVYYGARQFEVYRLNPTWWGYQQGRWNNILYNPDGGCGTQRVYIENAATAGLYIYTPYVPNRAALDNLYGTGDGCSAYGNRNFWRTFTDWFGSTRAGGRPFGNIDAIEAYPGGIRVRGWAIDPDTTSPIQVQASLGGVVTTLTADGDRADVGAAYPGSGNRHGFDARVPVTQGGTGQVCLYAVNTGQGSNVTLGCRDMPFYTGSPVGAVDVVKASSGSVTVSGWALDPDTASSIAVHVYVDGVGTAFTATSKRPDLAGPYPVHGTAHGYNVTLKIPLDAKQLCVYGINTGRGDNATLGCRNIMTPAARDIGRAPIGSLDGIDVAGTSARVRGWAIDPDTKKAIPVHIYVGGQGKAYTADDARSDVGAAYPAYGSAHGFSEVVDLPTGDSTVCAYAINTAGGNTTLGCQRVTGKDKGQAPVGSLDSVTVSGRSATVSGWAIDPDTVRPIAVRISVDGKSTRVTANASRPDVAAAYPLYGAAHGFSRAVDIPIGPSKVCVTAINTSGPDTDLGCKSVATRDEGRTPVGSVDEVRVAGNTATVRGWAIDPDTAKPIAVHVYVGSSATVLTADRSRPDVGAVFPLYGAAHGFQSSVKIPVGTSRLCIYAINTVGANPLLGCTTVTGAAGAPVGNLDAVSAGTGSVSVRGWAFDPDVKAPVSVRVSIDGTTTSVRADKSRPDVGAAFPAAGSIHGFEQRLTAKKGKRQVCVSIPDDKGAFSVDLGCKTVTVG</sequence>
<proteinExistence type="predicted"/>
<keyword evidence="1" id="KW-0732">Signal</keyword>
<protein>
    <recommendedName>
        <fullName evidence="4">Hemagglutinin</fullName>
    </recommendedName>
</protein>
<dbReference type="EMBL" id="LDRV01000005">
    <property type="protein sequence ID" value="KTS14196.1"/>
    <property type="molecule type" value="Genomic_DNA"/>
</dbReference>
<dbReference type="AlphaFoldDB" id="A0A147FCA1"/>
<feature type="chain" id="PRO_5038707628" description="Hemagglutinin" evidence="1">
    <location>
        <begin position="20"/>
        <end position="892"/>
    </location>
</feature>
<evidence type="ECO:0000313" key="2">
    <source>
        <dbReference type="EMBL" id="KTS14196.1"/>
    </source>
</evidence>
<evidence type="ECO:0000313" key="3">
    <source>
        <dbReference type="Proteomes" id="UP000072189"/>
    </source>
</evidence>
<accession>A0A147FCA1</accession>